<dbReference type="EMBL" id="CP144089">
    <property type="protein sequence ID" value="WWD06551.1"/>
    <property type="molecule type" value="Genomic_DNA"/>
</dbReference>
<organism evidence="2 3">
    <name type="scientific">Kwoniella europaea PYCC6329</name>
    <dbReference type="NCBI Taxonomy" id="1423913"/>
    <lineage>
        <taxon>Eukaryota</taxon>
        <taxon>Fungi</taxon>
        <taxon>Dikarya</taxon>
        <taxon>Basidiomycota</taxon>
        <taxon>Agaricomycotina</taxon>
        <taxon>Tremellomycetes</taxon>
        <taxon>Tremellales</taxon>
        <taxon>Cryptococcaceae</taxon>
        <taxon>Kwoniella</taxon>
    </lineage>
</organism>
<dbReference type="KEGG" id="ker:91103444"/>
<dbReference type="RefSeq" id="XP_066084518.1">
    <property type="nucleotide sequence ID" value="XM_066228421.1"/>
</dbReference>
<feature type="compositionally biased region" description="Polar residues" evidence="1">
    <location>
        <begin position="1"/>
        <end position="10"/>
    </location>
</feature>
<dbReference type="Proteomes" id="UP001358614">
    <property type="component" value="Chromosome 1"/>
</dbReference>
<evidence type="ECO:0000256" key="1">
    <source>
        <dbReference type="SAM" id="MobiDB-lite"/>
    </source>
</evidence>
<evidence type="ECO:0000313" key="2">
    <source>
        <dbReference type="EMBL" id="WWD06551.1"/>
    </source>
</evidence>
<protein>
    <submittedName>
        <fullName evidence="2">Uncharacterized protein</fullName>
    </submittedName>
</protein>
<evidence type="ECO:0000313" key="3">
    <source>
        <dbReference type="Proteomes" id="UP001358614"/>
    </source>
</evidence>
<feature type="compositionally biased region" description="Basic and acidic residues" evidence="1">
    <location>
        <begin position="42"/>
        <end position="52"/>
    </location>
</feature>
<name>A0AAX4KJ65_9TREE</name>
<keyword evidence="3" id="KW-1185">Reference proteome</keyword>
<sequence>MGNRQSSPSGPNYPPKKPKKVKKKDFDILKAHRPPGYTPPKQDNRSGMDLHSDKIRRQLEEMDAMRSAAIARGEGLPSYDASMKMK</sequence>
<proteinExistence type="predicted"/>
<dbReference type="GeneID" id="91103444"/>
<gene>
    <name evidence="2" type="ORF">V865_004643</name>
</gene>
<dbReference type="AlphaFoldDB" id="A0AAX4KJ65"/>
<accession>A0AAX4KJ65</accession>
<reference evidence="2 3" key="1">
    <citation type="submission" date="2024-01" db="EMBL/GenBank/DDBJ databases">
        <title>Comparative genomics of Cryptococcus and Kwoniella reveals pathogenesis evolution and contrasting modes of karyotype evolution via chromosome fusion or intercentromeric recombination.</title>
        <authorList>
            <person name="Coelho M.A."/>
            <person name="David-Palma M."/>
            <person name="Shea T."/>
            <person name="Bowers K."/>
            <person name="McGinley-Smith S."/>
            <person name="Mohammad A.W."/>
            <person name="Gnirke A."/>
            <person name="Yurkov A.M."/>
            <person name="Nowrousian M."/>
            <person name="Sun S."/>
            <person name="Cuomo C.A."/>
            <person name="Heitman J."/>
        </authorList>
    </citation>
    <scope>NUCLEOTIDE SEQUENCE [LARGE SCALE GENOMIC DNA]</scope>
    <source>
        <strain evidence="2 3">PYCC6329</strain>
    </source>
</reference>
<feature type="region of interest" description="Disordered" evidence="1">
    <location>
        <begin position="1"/>
        <end position="52"/>
    </location>
</feature>